<dbReference type="EMBL" id="CALNXK010000039">
    <property type="protein sequence ID" value="CAH3124375.1"/>
    <property type="molecule type" value="Genomic_DNA"/>
</dbReference>
<evidence type="ECO:0000313" key="1">
    <source>
        <dbReference type="EMBL" id="CAH3124375.1"/>
    </source>
</evidence>
<evidence type="ECO:0000313" key="2">
    <source>
        <dbReference type="Proteomes" id="UP001159405"/>
    </source>
</evidence>
<reference evidence="1 2" key="1">
    <citation type="submission" date="2022-05" db="EMBL/GenBank/DDBJ databases">
        <authorList>
            <consortium name="Genoscope - CEA"/>
            <person name="William W."/>
        </authorList>
    </citation>
    <scope>NUCLEOTIDE SEQUENCE [LARGE SCALE GENOMIC DNA]</scope>
</reference>
<dbReference type="Proteomes" id="UP001159405">
    <property type="component" value="Unassembled WGS sequence"/>
</dbReference>
<name>A0ABN8NW23_9CNID</name>
<protein>
    <recommendedName>
        <fullName evidence="3">DDE Tnp4 domain-containing protein</fullName>
    </recommendedName>
</protein>
<gene>
    <name evidence="1" type="ORF">PLOB_00030547</name>
</gene>
<keyword evidence="2" id="KW-1185">Reference proteome</keyword>
<sequence length="238" mass="27216">MASIVSDMFSTTAAAAVVSAINLSNSFTNLMLSKLISRTNNLARLSVLENSAITRCRHKSFKKRLRKKKCFWIKPGRTDLWWRNIKEDRCLEEDWKKNFRMSKAEFLKLVDELRPFISTNPRSPRLGISAEKKVAITLYYLKDSGSVLMTANSFGVAVPTVTVTIRTICYAISEHLLPEYIHLPQDEPSLERLIPGWEQKTGFPMVVGAVDGTHIPIMQPYRNSQDYCSYKMKYTINV</sequence>
<proteinExistence type="predicted"/>
<evidence type="ECO:0008006" key="3">
    <source>
        <dbReference type="Google" id="ProtNLM"/>
    </source>
</evidence>
<comment type="caution">
    <text evidence="1">The sequence shown here is derived from an EMBL/GenBank/DDBJ whole genome shotgun (WGS) entry which is preliminary data.</text>
</comment>
<organism evidence="1 2">
    <name type="scientific">Porites lobata</name>
    <dbReference type="NCBI Taxonomy" id="104759"/>
    <lineage>
        <taxon>Eukaryota</taxon>
        <taxon>Metazoa</taxon>
        <taxon>Cnidaria</taxon>
        <taxon>Anthozoa</taxon>
        <taxon>Hexacorallia</taxon>
        <taxon>Scleractinia</taxon>
        <taxon>Fungiina</taxon>
        <taxon>Poritidae</taxon>
        <taxon>Porites</taxon>
    </lineage>
</organism>
<accession>A0ABN8NW23</accession>